<comment type="similarity">
    <text evidence="1">Belongs to the Pup ligase/Pup deamidase family. Pup deamidase subfamily.</text>
</comment>
<dbReference type="PANTHER" id="PTHR42307:SF2">
    <property type="entry name" value="PUP DEAMIDASE_DEPUPYLASE"/>
    <property type="match status" value="1"/>
</dbReference>
<dbReference type="AlphaFoldDB" id="A0A4Q9V3B6"/>
<evidence type="ECO:0000256" key="1">
    <source>
        <dbReference type="ARBA" id="ARBA00009114"/>
    </source>
</evidence>
<dbReference type="EMBL" id="SJDT01000002">
    <property type="protein sequence ID" value="TBW22972.1"/>
    <property type="molecule type" value="Genomic_DNA"/>
</dbReference>
<sequence>MSVRRSIGLETEFGIIDARNMSANPIALSTQIVDAYGEAGAASTPFGAVRWDYDGEDPLNDARGYRIDRAAAHPSLLTDDPLSPAPSGEDGSFFHVRRPSDAELALPRAANAVLKNGARLYVDHAHPEYSAPEVINPREAVLWDRAGEYIAREAMTLASDDEHQLVLYKNNVDGKGAAYGTHENYLVRRDVDFNEIIRYLTPFFVTRPIICGAGRIGIGPRSEQPGFQISQRADYVENDVGLETTFNRPIINTRDEPHADARLYRRLHVIGGDANQFDYSNLLKIGTTSLVLWLLEQDEVPLALDSLVMYEPVRATWEISHDPHLTIAVDMHDGTRKTALDIQEIYLDVIRQALTRHGDIDADTQEILDEWQLVLDALRKDIFSVASRVEWVAKYQMLSSLRERGGLAWDADKLRALDLQWHDLRSTHSIVGKLDEASRVARIFSPAEINWAVQNAPLSTRAFLRGGLISKFPQNIAAAGWNGITVDLPGRADLLRIPLMHPERGTGDLLRAILEQSHSIEEFMQFLGNE</sequence>
<dbReference type="Proteomes" id="UP000293036">
    <property type="component" value="Unassembled WGS sequence"/>
</dbReference>
<name>A0A4Q9V3B6_9ACTO</name>
<dbReference type="InterPro" id="IPR022366">
    <property type="entry name" value="Pup_deamidase"/>
</dbReference>
<dbReference type="GO" id="GO:0019941">
    <property type="term" value="P:modification-dependent protein catabolic process"/>
    <property type="evidence" value="ECO:0007669"/>
    <property type="project" value="InterPro"/>
</dbReference>
<dbReference type="GO" id="GO:0070490">
    <property type="term" value="P:protein pupylation"/>
    <property type="evidence" value="ECO:0007669"/>
    <property type="project" value="TreeGrafter"/>
</dbReference>
<dbReference type="PANTHER" id="PTHR42307">
    <property type="entry name" value="PUP DEAMIDASE/DEPUPYLASE"/>
    <property type="match status" value="1"/>
</dbReference>
<dbReference type="GO" id="GO:0000502">
    <property type="term" value="C:proteasome complex"/>
    <property type="evidence" value="ECO:0007669"/>
    <property type="project" value="UniProtKB-KW"/>
</dbReference>
<comment type="caution">
    <text evidence="2">The sequence shown here is derived from an EMBL/GenBank/DDBJ whole genome shotgun (WGS) entry which is preliminary data.</text>
</comment>
<protein>
    <submittedName>
        <fullName evidence="2">Proteasome accessory factor PafA2</fullName>
    </submittedName>
</protein>
<dbReference type="RefSeq" id="WP_131280157.1">
    <property type="nucleotide sequence ID" value="NZ_JBHSLR010000009.1"/>
</dbReference>
<gene>
    <name evidence="2" type="ORF">EZJ44_03535</name>
</gene>
<keyword evidence="2" id="KW-0647">Proteasome</keyword>
<dbReference type="GO" id="GO:0010498">
    <property type="term" value="P:proteasomal protein catabolic process"/>
    <property type="evidence" value="ECO:0007669"/>
    <property type="project" value="InterPro"/>
</dbReference>
<dbReference type="Pfam" id="PF03136">
    <property type="entry name" value="Pup_ligase"/>
    <property type="match status" value="1"/>
</dbReference>
<dbReference type="GO" id="GO:0005524">
    <property type="term" value="F:ATP binding"/>
    <property type="evidence" value="ECO:0007669"/>
    <property type="project" value="TreeGrafter"/>
</dbReference>
<keyword evidence="3" id="KW-1185">Reference proteome</keyword>
<dbReference type="InterPro" id="IPR004347">
    <property type="entry name" value="Pup_ligase/deamidase"/>
</dbReference>
<reference evidence="2 3" key="1">
    <citation type="submission" date="2019-02" db="EMBL/GenBank/DDBJ databases">
        <title>Arcanobacterium bovis sp. nov., isolated from the milk of a cow with mastitis.</title>
        <authorList>
            <person name="Sammra O."/>
            <person name="Foster G."/>
            <person name="Hassan A."/>
            <person name="Alssahen M."/>
            <person name="Laemmler C."/>
            <person name="Borowiak M."/>
            <person name="Malorny B."/>
            <person name="Abdulmawjood A."/>
        </authorList>
    </citation>
    <scope>NUCLEOTIDE SEQUENCE [LARGE SCALE GENOMIC DNA]</scope>
    <source>
        <strain evidence="2 3">C605018/01/1</strain>
    </source>
</reference>
<proteinExistence type="inferred from homology"/>
<dbReference type="NCBIfam" id="TIGR03688">
    <property type="entry name" value="depupylase_Dop"/>
    <property type="match status" value="1"/>
</dbReference>
<evidence type="ECO:0000313" key="3">
    <source>
        <dbReference type="Proteomes" id="UP000293036"/>
    </source>
</evidence>
<organism evidence="2 3">
    <name type="scientific">Arcanobacterium bovis</name>
    <dbReference type="NCBI Taxonomy" id="2529275"/>
    <lineage>
        <taxon>Bacteria</taxon>
        <taxon>Bacillati</taxon>
        <taxon>Actinomycetota</taxon>
        <taxon>Actinomycetes</taxon>
        <taxon>Actinomycetales</taxon>
        <taxon>Actinomycetaceae</taxon>
        <taxon>Arcanobacterium</taxon>
    </lineage>
</organism>
<evidence type="ECO:0000313" key="2">
    <source>
        <dbReference type="EMBL" id="TBW22972.1"/>
    </source>
</evidence>
<accession>A0A4Q9V3B6</accession>
<dbReference type="OrthoDB" id="9760627at2"/>
<dbReference type="GO" id="GO:0008233">
    <property type="term" value="F:peptidase activity"/>
    <property type="evidence" value="ECO:0007669"/>
    <property type="project" value="InterPro"/>
</dbReference>
<dbReference type="GO" id="GO:0016811">
    <property type="term" value="F:hydrolase activity, acting on carbon-nitrogen (but not peptide) bonds, in linear amides"/>
    <property type="evidence" value="ECO:0007669"/>
    <property type="project" value="InterPro"/>
</dbReference>